<protein>
    <submittedName>
        <fullName evidence="2">Integrase</fullName>
    </submittedName>
</protein>
<keyword evidence="1" id="KW-0233">DNA recombination</keyword>
<name>A0A1B6VWC2_9NEIS</name>
<sequence>MNNTIFFQVHENPKSSLENFITFCKNKLTAFGSNCWDNNQWRDTFNLHNIQVRFSTDRVKSTSYQYEPLSEPFIDFAKAYIRYVYSQQPIRQLSRHMESLRMVEMALYNVKGNCDILQLDNLVINEVETIVLRKYKKDTKSVNKLGYQLEKLFDFCRENGITPNLSLWNNPYKRPRDLTILLDERGKEYRSSKMPTDEEMMLVAKLFHDAPNLDKETEYYTAVMALLMVAPSRCSELMSLSVNCLEWEEDSLGNKQLGIRWIPAKNGKEGLKWVPSSMQDVIIEAVKRLTDIGALARKAAKFAEENPNTVMISPDQGMQVSHYLSQKPLTEIEIGKVLEINGKHGIKTKWFKKLMKENSGVITPNVLGKYLYEKYTSKFNYWPYIDKNKNVKASEALLLFRENEFHNAFLPKKFSFLLPTVNLINDRFCYSDTRPKTSLWEKHCITTSKGEFVRLLSHNARHWLSTKAERGGMDELTLANWAGRARIADNKAYDHRTEEEKSEAVRDLLIPEDISILDKIHLNLPVTYEDVGKDGVGITTITEIGICEHDYAMSPCSRHGDCETCKELICIKGLESSLEILKHREIQLTEQINKAKEHHKLGAFGADRWISNLGWRLAHIRTKIAFLENSEIPSGTLLRIPDEYDPSPVKLALLEKGMDIDVKKPETAKLDDDLYRLMEM</sequence>
<dbReference type="GO" id="GO:0015074">
    <property type="term" value="P:DNA integration"/>
    <property type="evidence" value="ECO:0007669"/>
    <property type="project" value="InterPro"/>
</dbReference>
<dbReference type="GO" id="GO:0003677">
    <property type="term" value="F:DNA binding"/>
    <property type="evidence" value="ECO:0007669"/>
    <property type="project" value="InterPro"/>
</dbReference>
<comment type="caution">
    <text evidence="2">The sequence shown here is derived from an EMBL/GenBank/DDBJ whole genome shotgun (WGS) entry which is preliminary data.</text>
</comment>
<dbReference type="InterPro" id="IPR011010">
    <property type="entry name" value="DNA_brk_join_enz"/>
</dbReference>
<dbReference type="InterPro" id="IPR013762">
    <property type="entry name" value="Integrase-like_cat_sf"/>
</dbReference>
<evidence type="ECO:0000313" key="3">
    <source>
        <dbReference type="Proteomes" id="UP000077726"/>
    </source>
</evidence>
<organism evidence="2 3">
    <name type="scientific">Eikenella halliae</name>
    <dbReference type="NCBI Taxonomy" id="1795832"/>
    <lineage>
        <taxon>Bacteria</taxon>
        <taxon>Pseudomonadati</taxon>
        <taxon>Pseudomonadota</taxon>
        <taxon>Betaproteobacteria</taxon>
        <taxon>Neisseriales</taxon>
        <taxon>Neisseriaceae</taxon>
        <taxon>Eikenella</taxon>
    </lineage>
</organism>
<evidence type="ECO:0000313" key="2">
    <source>
        <dbReference type="EMBL" id="OAM38170.1"/>
    </source>
</evidence>
<gene>
    <name evidence="2" type="ORF">A7Q00_10715</name>
</gene>
<evidence type="ECO:0000256" key="1">
    <source>
        <dbReference type="ARBA" id="ARBA00023172"/>
    </source>
</evidence>
<dbReference type="OrthoDB" id="6725579at2"/>
<proteinExistence type="predicted"/>
<reference evidence="3" key="1">
    <citation type="submission" date="2016-05" db="EMBL/GenBank/DDBJ databases">
        <title>Draft genome of Corynebacterium afermentans subsp. afermentans LCDC 88199T.</title>
        <authorList>
            <person name="Bernier A.-M."/>
            <person name="Bernard K."/>
        </authorList>
    </citation>
    <scope>NUCLEOTIDE SEQUENCE [LARGE SCALE GENOMIC DNA]</scope>
    <source>
        <strain evidence="3">NML130454</strain>
    </source>
</reference>
<dbReference type="Proteomes" id="UP000077726">
    <property type="component" value="Unassembled WGS sequence"/>
</dbReference>
<accession>A0A1B6VWC2</accession>
<dbReference type="Gene3D" id="1.10.443.10">
    <property type="entry name" value="Intergrase catalytic core"/>
    <property type="match status" value="1"/>
</dbReference>
<keyword evidence="3" id="KW-1185">Reference proteome</keyword>
<dbReference type="GO" id="GO:0006310">
    <property type="term" value="P:DNA recombination"/>
    <property type="evidence" value="ECO:0007669"/>
    <property type="project" value="UniProtKB-KW"/>
</dbReference>
<dbReference type="SUPFAM" id="SSF56349">
    <property type="entry name" value="DNA breaking-rejoining enzymes"/>
    <property type="match status" value="1"/>
</dbReference>
<dbReference type="RefSeq" id="WP_064090534.1">
    <property type="nucleotide sequence ID" value="NZ_LXSQ01000025.1"/>
</dbReference>
<dbReference type="EMBL" id="LXSQ01000025">
    <property type="protein sequence ID" value="OAM38170.1"/>
    <property type="molecule type" value="Genomic_DNA"/>
</dbReference>
<dbReference type="AlphaFoldDB" id="A0A1B6VWC2"/>